<keyword evidence="4 6" id="KW-1133">Transmembrane helix</keyword>
<feature type="transmembrane region" description="Helical" evidence="6">
    <location>
        <begin position="290"/>
        <end position="310"/>
    </location>
</feature>
<feature type="transmembrane region" description="Helical" evidence="6">
    <location>
        <begin position="203"/>
        <end position="220"/>
    </location>
</feature>
<dbReference type="EMBL" id="NKHF01000004">
    <property type="protein sequence ID" value="PCK33632.1"/>
    <property type="molecule type" value="Genomic_DNA"/>
</dbReference>
<evidence type="ECO:0008006" key="9">
    <source>
        <dbReference type="Google" id="ProtNLM"/>
    </source>
</evidence>
<dbReference type="GO" id="GO:0005886">
    <property type="term" value="C:plasma membrane"/>
    <property type="evidence" value="ECO:0007669"/>
    <property type="project" value="UniProtKB-SubCell"/>
</dbReference>
<comment type="caution">
    <text evidence="7">The sequence shown here is derived from an EMBL/GenBank/DDBJ whole genome shotgun (WGS) entry which is preliminary data.</text>
</comment>
<feature type="transmembrane region" description="Helical" evidence="6">
    <location>
        <begin position="357"/>
        <end position="375"/>
    </location>
</feature>
<dbReference type="OrthoDB" id="5785171at2"/>
<dbReference type="GO" id="GO:0015297">
    <property type="term" value="F:antiporter activity"/>
    <property type="evidence" value="ECO:0007669"/>
    <property type="project" value="InterPro"/>
</dbReference>
<feature type="transmembrane region" description="Helical" evidence="6">
    <location>
        <begin position="114"/>
        <end position="133"/>
    </location>
</feature>
<reference evidence="8" key="1">
    <citation type="journal article" date="2019" name="Genome Announc.">
        <title>Draft Genome Sequence of Pseudoalteromonas piscicida Strain 36Y ROTHPW, an Hypersaline Seawater Isolate from the South Coast of Sonora, Mexico.</title>
        <authorList>
            <person name="Sanchez-Diaz R."/>
            <person name="Molina-Garza Z.J."/>
            <person name="Cruz-Suarez L.E."/>
            <person name="Selvin J."/>
            <person name="Kiran G.S."/>
            <person name="Ibarra-Gamez J.C."/>
            <person name="Gomez-Gil B."/>
            <person name="Galaviz-Silva L."/>
        </authorList>
    </citation>
    <scope>NUCLEOTIDE SEQUENCE [LARGE SCALE GENOMIC DNA]</scope>
    <source>
        <strain evidence="8">36Y_RITHPW</strain>
    </source>
</reference>
<evidence type="ECO:0000256" key="2">
    <source>
        <dbReference type="ARBA" id="ARBA00022475"/>
    </source>
</evidence>
<evidence type="ECO:0000313" key="8">
    <source>
        <dbReference type="Proteomes" id="UP000228621"/>
    </source>
</evidence>
<protein>
    <recommendedName>
        <fullName evidence="9">Polysaccharide biosynthesis protein C-terminal domain-containing protein</fullName>
    </recommendedName>
</protein>
<evidence type="ECO:0000313" key="7">
    <source>
        <dbReference type="EMBL" id="PCK33632.1"/>
    </source>
</evidence>
<evidence type="ECO:0000256" key="6">
    <source>
        <dbReference type="SAM" id="Phobius"/>
    </source>
</evidence>
<evidence type="ECO:0000256" key="4">
    <source>
        <dbReference type="ARBA" id="ARBA00022989"/>
    </source>
</evidence>
<name>A0A2A5JVY6_PSEO7</name>
<feature type="transmembrane region" description="Helical" evidence="6">
    <location>
        <begin position="240"/>
        <end position="260"/>
    </location>
</feature>
<organism evidence="7 8">
    <name type="scientific">Pseudoalteromonas piscicida</name>
    <dbReference type="NCBI Taxonomy" id="43662"/>
    <lineage>
        <taxon>Bacteria</taxon>
        <taxon>Pseudomonadati</taxon>
        <taxon>Pseudomonadota</taxon>
        <taxon>Gammaproteobacteria</taxon>
        <taxon>Alteromonadales</taxon>
        <taxon>Pseudoalteromonadaceae</taxon>
        <taxon>Pseudoalteromonas</taxon>
    </lineage>
</organism>
<keyword evidence="2" id="KW-1003">Cell membrane</keyword>
<evidence type="ECO:0000256" key="3">
    <source>
        <dbReference type="ARBA" id="ARBA00022692"/>
    </source>
</evidence>
<feature type="transmembrane region" description="Helical" evidence="6">
    <location>
        <begin position="38"/>
        <end position="59"/>
    </location>
</feature>
<gene>
    <name evidence="7" type="ORF">CEX98_01035</name>
</gene>
<keyword evidence="5 6" id="KW-0472">Membrane</keyword>
<feature type="transmembrane region" description="Helical" evidence="6">
    <location>
        <begin position="145"/>
        <end position="164"/>
    </location>
</feature>
<dbReference type="AlphaFoldDB" id="A0A2A5JVY6"/>
<sequence length="411" mass="45792">MLVKSALVLFIKVLGAALSFFWIKTITSNLGASDAGTYLFWISTITVLSSGASLGLNNISLKEVSILYGKKDFYKISALVHKSVFLIFLASAIIVAFLYLALFLYNEHISKYQIFFLVSLPFLTIIALLSHAIQGSNGLYSSMIAVALIQPIALIAAVSLNLVHLTLESFSMLFLIINIAIFIISYVIWLIKCNFVFCFEYSAKTLILAGSSLLVYQLVQQFNTVIGQMLLGFYKLDKEVAIFAVCIKVASLLSFITFSVNRIVAPNFAIFYESNDISKLKNEFEKAKKLMLLGVLPLIVFCLVFPKYILSFFGSEFPDYALILQLLIFQQLFVVLCGPSTYLIVMTGGEKRIRNQVLLSSFFGTLIGVIGVPFLGIYGAVIASFSATFISQILSFSYLRHKLSINILRFW</sequence>
<dbReference type="Pfam" id="PF01554">
    <property type="entry name" value="MatE"/>
    <property type="match status" value="1"/>
</dbReference>
<feature type="transmembrane region" description="Helical" evidence="6">
    <location>
        <begin position="79"/>
        <end position="102"/>
    </location>
</feature>
<dbReference type="RefSeq" id="WP_099640285.1">
    <property type="nucleotide sequence ID" value="NZ_NKHF01000004.1"/>
</dbReference>
<keyword evidence="8" id="KW-1185">Reference proteome</keyword>
<evidence type="ECO:0000256" key="5">
    <source>
        <dbReference type="ARBA" id="ARBA00023136"/>
    </source>
</evidence>
<dbReference type="Proteomes" id="UP000228621">
    <property type="component" value="Unassembled WGS sequence"/>
</dbReference>
<dbReference type="GO" id="GO:0042910">
    <property type="term" value="F:xenobiotic transmembrane transporter activity"/>
    <property type="evidence" value="ECO:0007669"/>
    <property type="project" value="InterPro"/>
</dbReference>
<feature type="transmembrane region" description="Helical" evidence="6">
    <location>
        <begin position="7"/>
        <end position="26"/>
    </location>
</feature>
<accession>A0A2A5JVY6</accession>
<feature type="transmembrane region" description="Helical" evidence="6">
    <location>
        <begin position="322"/>
        <end position="345"/>
    </location>
</feature>
<dbReference type="InterPro" id="IPR002528">
    <property type="entry name" value="MATE_fam"/>
</dbReference>
<proteinExistence type="predicted"/>
<keyword evidence="3 6" id="KW-0812">Transmembrane</keyword>
<dbReference type="PANTHER" id="PTHR30250:SF11">
    <property type="entry name" value="O-ANTIGEN TRANSPORTER-RELATED"/>
    <property type="match status" value="1"/>
</dbReference>
<dbReference type="PANTHER" id="PTHR30250">
    <property type="entry name" value="PST FAMILY PREDICTED COLANIC ACID TRANSPORTER"/>
    <property type="match status" value="1"/>
</dbReference>
<dbReference type="InterPro" id="IPR050833">
    <property type="entry name" value="Poly_Biosynth_Transport"/>
</dbReference>
<feature type="transmembrane region" description="Helical" evidence="6">
    <location>
        <begin position="170"/>
        <end position="191"/>
    </location>
</feature>
<evidence type="ECO:0000256" key="1">
    <source>
        <dbReference type="ARBA" id="ARBA00004651"/>
    </source>
</evidence>
<comment type="subcellular location">
    <subcellularLocation>
        <location evidence="1">Cell membrane</location>
        <topology evidence="1">Multi-pass membrane protein</topology>
    </subcellularLocation>
</comment>